<proteinExistence type="predicted"/>
<keyword evidence="2" id="KW-1185">Reference proteome</keyword>
<dbReference type="EMBL" id="FQZC01000003">
    <property type="protein sequence ID" value="SHJ58100.1"/>
    <property type="molecule type" value="Genomic_DNA"/>
</dbReference>
<name>A0ABY1ING7_9HYPH</name>
<evidence type="ECO:0008006" key="3">
    <source>
        <dbReference type="Google" id="ProtNLM"/>
    </source>
</evidence>
<sequence>MSAFTGKIALAAVGLAAVLAGCTMQGPGRGPESAPMAAADPRDCPRIEVPEARAVLRKGTAPAYEYVVSVSDVTRSCRIEGGQVYMDVGVAGRIVPGAAARAGQITVPLRVVVSNAGGELYSKSGSVAANVVPGGPTQFTYVDRGIVVPEGGRLVVQAGLNQ</sequence>
<accession>A0ABY1ING7</accession>
<dbReference type="Proteomes" id="UP000184290">
    <property type="component" value="Unassembled WGS sequence"/>
</dbReference>
<dbReference type="PROSITE" id="PS51257">
    <property type="entry name" value="PROKAR_LIPOPROTEIN"/>
    <property type="match status" value="1"/>
</dbReference>
<gene>
    <name evidence="1" type="ORF">SAMN02745911_2932</name>
</gene>
<protein>
    <recommendedName>
        <fullName evidence="3">Lipoprotein</fullName>
    </recommendedName>
</protein>
<comment type="caution">
    <text evidence="1">The sequence shown here is derived from an EMBL/GenBank/DDBJ whole genome shotgun (WGS) entry which is preliminary data.</text>
</comment>
<reference evidence="1 2" key="1">
    <citation type="submission" date="2016-11" db="EMBL/GenBank/DDBJ databases">
        <authorList>
            <person name="Varghese N."/>
            <person name="Submissions S."/>
        </authorList>
    </citation>
    <scope>NUCLEOTIDE SEQUENCE [LARGE SCALE GENOMIC DNA]</scope>
    <source>
        <strain evidence="1 2">DSM 21988</strain>
    </source>
</reference>
<dbReference type="RefSeq" id="WP_060606222.1">
    <property type="nucleotide sequence ID" value="NZ_FQZC01000003.1"/>
</dbReference>
<organism evidence="1 2">
    <name type="scientific">Aureimonas altamirensis DSM 21988</name>
    <dbReference type="NCBI Taxonomy" id="1121026"/>
    <lineage>
        <taxon>Bacteria</taxon>
        <taxon>Pseudomonadati</taxon>
        <taxon>Pseudomonadota</taxon>
        <taxon>Alphaproteobacteria</taxon>
        <taxon>Hyphomicrobiales</taxon>
        <taxon>Aurantimonadaceae</taxon>
        <taxon>Aureimonas</taxon>
    </lineage>
</organism>
<evidence type="ECO:0000313" key="2">
    <source>
        <dbReference type="Proteomes" id="UP000184290"/>
    </source>
</evidence>
<evidence type="ECO:0000313" key="1">
    <source>
        <dbReference type="EMBL" id="SHJ58100.1"/>
    </source>
</evidence>